<dbReference type="EMBL" id="JAHLQT010013773">
    <property type="protein sequence ID" value="KAG7170593.1"/>
    <property type="molecule type" value="Genomic_DNA"/>
</dbReference>
<proteinExistence type="predicted"/>
<dbReference type="PANTHER" id="PTHR21261">
    <property type="entry name" value="BEAT PROTEIN"/>
    <property type="match status" value="1"/>
</dbReference>
<dbReference type="AlphaFoldDB" id="A0A8J5KG16"/>
<keyword evidence="1" id="KW-0472">Membrane</keyword>
<accession>A0A8J5KG16</accession>
<dbReference type="PANTHER" id="PTHR21261:SF15">
    <property type="entry name" value="BEATEN PATH IIIA, ISOFORM D-RELATED"/>
    <property type="match status" value="1"/>
</dbReference>
<feature type="transmembrane region" description="Helical" evidence="1">
    <location>
        <begin position="125"/>
        <end position="150"/>
    </location>
</feature>
<protein>
    <submittedName>
        <fullName evidence="2">Cell adhesion molecule 2-like 4</fullName>
    </submittedName>
</protein>
<evidence type="ECO:0000313" key="3">
    <source>
        <dbReference type="Proteomes" id="UP000747542"/>
    </source>
</evidence>
<sequence length="151" mass="16500">MVVVTDTPESDPHISGTRNKYHAGDVVQVNCTSSPSKPAAALMWYVNDDQADSAFLVDYAPVPNGEGLETSILGLHFRARPSHLRQGRLKLRCTATIAAVYFRENTIYARAHLTPRRDPLESQGMLTGVSAGVLDVQVWVVLMGVALVLLR</sequence>
<keyword evidence="1" id="KW-0812">Transmembrane</keyword>
<evidence type="ECO:0000256" key="1">
    <source>
        <dbReference type="SAM" id="Phobius"/>
    </source>
</evidence>
<name>A0A8J5KG16_HOMAM</name>
<comment type="caution">
    <text evidence="2">The sequence shown here is derived from an EMBL/GenBank/DDBJ whole genome shotgun (WGS) entry which is preliminary data.</text>
</comment>
<keyword evidence="1" id="KW-1133">Transmembrane helix</keyword>
<gene>
    <name evidence="2" type="primary">Cadm2-L4</name>
    <name evidence="2" type="ORF">Hamer_G013406</name>
</gene>
<dbReference type="InterPro" id="IPR013783">
    <property type="entry name" value="Ig-like_fold"/>
</dbReference>
<evidence type="ECO:0000313" key="2">
    <source>
        <dbReference type="EMBL" id="KAG7170593.1"/>
    </source>
</evidence>
<dbReference type="Proteomes" id="UP000747542">
    <property type="component" value="Unassembled WGS sequence"/>
</dbReference>
<organism evidence="2 3">
    <name type="scientific">Homarus americanus</name>
    <name type="common">American lobster</name>
    <dbReference type="NCBI Taxonomy" id="6706"/>
    <lineage>
        <taxon>Eukaryota</taxon>
        <taxon>Metazoa</taxon>
        <taxon>Ecdysozoa</taxon>
        <taxon>Arthropoda</taxon>
        <taxon>Crustacea</taxon>
        <taxon>Multicrustacea</taxon>
        <taxon>Malacostraca</taxon>
        <taxon>Eumalacostraca</taxon>
        <taxon>Eucarida</taxon>
        <taxon>Decapoda</taxon>
        <taxon>Pleocyemata</taxon>
        <taxon>Astacidea</taxon>
        <taxon>Nephropoidea</taxon>
        <taxon>Nephropidae</taxon>
        <taxon>Homarus</taxon>
    </lineage>
</organism>
<reference evidence="2" key="1">
    <citation type="journal article" date="2021" name="Sci. Adv.">
        <title>The American lobster genome reveals insights on longevity, neural, and immune adaptations.</title>
        <authorList>
            <person name="Polinski J.M."/>
            <person name="Zimin A.V."/>
            <person name="Clark K.F."/>
            <person name="Kohn A.B."/>
            <person name="Sadowski N."/>
            <person name="Timp W."/>
            <person name="Ptitsyn A."/>
            <person name="Khanna P."/>
            <person name="Romanova D.Y."/>
            <person name="Williams P."/>
            <person name="Greenwood S.J."/>
            <person name="Moroz L.L."/>
            <person name="Walt D.R."/>
            <person name="Bodnar A.G."/>
        </authorList>
    </citation>
    <scope>NUCLEOTIDE SEQUENCE</scope>
    <source>
        <strain evidence="2">GMGI-L3</strain>
    </source>
</reference>
<keyword evidence="3" id="KW-1185">Reference proteome</keyword>
<dbReference type="Gene3D" id="2.60.40.10">
    <property type="entry name" value="Immunoglobulins"/>
    <property type="match status" value="1"/>
</dbReference>